<reference evidence="3 4" key="1">
    <citation type="submission" date="2019-09" db="EMBL/GenBank/DDBJ databases">
        <title>Genome sequence of Clostridium sp. EA1.</title>
        <authorList>
            <person name="Poehlein A."/>
            <person name="Bengelsdorf F.R."/>
            <person name="Daniel R."/>
        </authorList>
    </citation>
    <scope>NUCLEOTIDE SEQUENCE [LARGE SCALE GENOMIC DNA]</scope>
    <source>
        <strain evidence="3 4">EA1</strain>
    </source>
</reference>
<feature type="domain" description="BIG2" evidence="2">
    <location>
        <begin position="358"/>
        <end position="435"/>
    </location>
</feature>
<name>A0A6N8HY51_9FIRM</name>
<evidence type="ECO:0000313" key="4">
    <source>
        <dbReference type="Proteomes" id="UP000469440"/>
    </source>
</evidence>
<protein>
    <recommendedName>
        <fullName evidence="2">BIG2 domain-containing protein</fullName>
    </recommendedName>
</protein>
<comment type="caution">
    <text evidence="3">The sequence shown here is derived from an EMBL/GenBank/DDBJ whole genome shotgun (WGS) entry which is preliminary data.</text>
</comment>
<feature type="transmembrane region" description="Helical" evidence="1">
    <location>
        <begin position="16"/>
        <end position="35"/>
    </location>
</feature>
<dbReference type="RefSeq" id="WP_156990059.1">
    <property type="nucleotide sequence ID" value="NZ_VWXL01000029.1"/>
</dbReference>
<gene>
    <name evidence="3" type="ORF">CAFE_11290</name>
</gene>
<dbReference type="Gene3D" id="2.60.40.1080">
    <property type="match status" value="4"/>
</dbReference>
<dbReference type="SUPFAM" id="SSF49373">
    <property type="entry name" value="Invasin/intimin cell-adhesion fragments"/>
    <property type="match status" value="4"/>
</dbReference>
<evidence type="ECO:0000259" key="2">
    <source>
        <dbReference type="SMART" id="SM00635"/>
    </source>
</evidence>
<evidence type="ECO:0000256" key="1">
    <source>
        <dbReference type="SAM" id="Phobius"/>
    </source>
</evidence>
<dbReference type="Pfam" id="PF18998">
    <property type="entry name" value="Flg_new_2"/>
    <property type="match status" value="2"/>
</dbReference>
<sequence length="808" mass="84899">MKDQIKSYLSEKTGSATFWAPFIMLFCLLFGSAIWEYSRQNTIAPGTRDAVQTALTQVCTANTGNVYDGVREGYSGGYKKDDTDWRENISKNDILSLIDQRLGTHDGTKVVDGKTLYQISDLSVNLENTPFAPTDTDNIQQFSGTAFFQLTAPIFFGGIALPPVVIPMCVKSGYSPQGDVTFDNSQDDSGGSPVDAVSLSRSAMTLCKGDTDVLAASVLPEDAEDRKISWASADSAVCSVTQSGVITGVDKGETTVMAISDSGKMAQCDVTVVSPVTGVTLDKSNINMIPDATEQLTATVLPSDADNNGVSWVSSDPSVCMVDQSGKVTAVGAGQSTITVMTQEGGYYAECVVKVTIPVTGITMDKTALTVAKGGTDTLTAKVWPDNATEQDVLWASSDSSVCTVDDSGNIKAVGVGSATVSATTKDGDFTATCTINVIIPVTGVSVSPTTLTLIKGTTGTVTATISPSDATDKTVFWTSSDSNIASVDSNGTVSANNVGTATVTAKTEDGGYTAACAVTVKPNTYTVTAIAGNGGSVSGGGVYQAGSDVTITATPYEHYHFVNWTNASGNVIGTGKTYTIYNLNADTTVYAHFAIDTFTVTVNFGTGGTATGGGTYPYGTVITLTAAPNTGYQFSNWSDGALENPRSYTVTQNATLMAEFVPKPITWTYTTQTPGDYMHIHPTDNTAASYYYEKGGFLEKGRVQYNFTTPLTLFAGDTIAMYNQNGYGNEEITIYGDNPDCGILGLTARRNTSNKDSYTLSESMVLHSMIIVVKKANSNHTDGNVKVEITTNGHTFALNSSGTSAGQ</sequence>
<evidence type="ECO:0000313" key="3">
    <source>
        <dbReference type="EMBL" id="MVB10440.1"/>
    </source>
</evidence>
<dbReference type="InterPro" id="IPR044060">
    <property type="entry name" value="Bacterial_rp_domain"/>
</dbReference>
<keyword evidence="1" id="KW-1133">Transmembrane helix</keyword>
<accession>A0A6N8HY51</accession>
<feature type="domain" description="BIG2" evidence="2">
    <location>
        <begin position="275"/>
        <end position="352"/>
    </location>
</feature>
<proteinExistence type="predicted"/>
<dbReference type="InterPro" id="IPR045197">
    <property type="entry name" value="NUP210-like"/>
</dbReference>
<dbReference type="InterPro" id="IPR003343">
    <property type="entry name" value="Big_2"/>
</dbReference>
<dbReference type="PANTHER" id="PTHR23019">
    <property type="entry name" value="NUCLEAR PORE MEMBRANE GLYCOPROTEIN GP210-RELATED"/>
    <property type="match status" value="1"/>
</dbReference>
<dbReference type="Proteomes" id="UP000469440">
    <property type="component" value="Unassembled WGS sequence"/>
</dbReference>
<dbReference type="Pfam" id="PF02368">
    <property type="entry name" value="Big_2"/>
    <property type="match status" value="4"/>
</dbReference>
<dbReference type="SMART" id="SM00635">
    <property type="entry name" value="BID_2"/>
    <property type="match status" value="4"/>
</dbReference>
<dbReference type="EMBL" id="VWXL01000029">
    <property type="protein sequence ID" value="MVB10440.1"/>
    <property type="molecule type" value="Genomic_DNA"/>
</dbReference>
<dbReference type="PANTHER" id="PTHR23019:SF0">
    <property type="entry name" value="NUCLEAR PORE MEMBRANE GLYCOPROTEIN 210"/>
    <property type="match status" value="1"/>
</dbReference>
<dbReference type="AlphaFoldDB" id="A0A6N8HY51"/>
<dbReference type="InterPro" id="IPR008964">
    <property type="entry name" value="Invasin/intimin_cell_adhesion"/>
</dbReference>
<keyword evidence="1" id="KW-0472">Membrane</keyword>
<keyword evidence="4" id="KW-1185">Reference proteome</keyword>
<feature type="domain" description="BIG2" evidence="2">
    <location>
        <begin position="441"/>
        <end position="518"/>
    </location>
</feature>
<dbReference type="OrthoDB" id="9803752at2"/>
<keyword evidence="1" id="KW-0812">Transmembrane</keyword>
<organism evidence="3 4">
    <name type="scientific">Caproicibacter fermentans</name>
    <dbReference type="NCBI Taxonomy" id="2576756"/>
    <lineage>
        <taxon>Bacteria</taxon>
        <taxon>Bacillati</taxon>
        <taxon>Bacillota</taxon>
        <taxon>Clostridia</taxon>
        <taxon>Eubacteriales</taxon>
        <taxon>Acutalibacteraceae</taxon>
        <taxon>Caproicibacter</taxon>
    </lineage>
</organism>
<feature type="domain" description="BIG2" evidence="2">
    <location>
        <begin position="193"/>
        <end position="269"/>
    </location>
</feature>